<evidence type="ECO:0000313" key="1">
    <source>
        <dbReference type="EMBL" id="MEC5424304.1"/>
    </source>
</evidence>
<keyword evidence="2" id="KW-1185">Reference proteome</keyword>
<accession>A0ABU6KG67</accession>
<sequence length="82" mass="9780">MSEELGIPYNAFTKEMRQNGEFHYNKSSKRYEKLISLEEYEKYLKLQSSANHDSNEALEIETHLEEVEITIGHKRERAYTRP</sequence>
<proteinExistence type="predicted"/>
<evidence type="ECO:0008006" key="3">
    <source>
        <dbReference type="Google" id="ProtNLM"/>
    </source>
</evidence>
<protein>
    <recommendedName>
        <fullName evidence="3">DNA-binding protein</fullName>
    </recommendedName>
</protein>
<comment type="caution">
    <text evidence="1">The sequence shown here is derived from an EMBL/GenBank/DDBJ whole genome shotgun (WGS) entry which is preliminary data.</text>
</comment>
<organism evidence="1 2">
    <name type="scientific">Virgibacillus tibetensis</name>
    <dbReference type="NCBI Taxonomy" id="3042313"/>
    <lineage>
        <taxon>Bacteria</taxon>
        <taxon>Bacillati</taxon>
        <taxon>Bacillota</taxon>
        <taxon>Bacilli</taxon>
        <taxon>Bacillales</taxon>
        <taxon>Bacillaceae</taxon>
        <taxon>Virgibacillus</taxon>
    </lineage>
</organism>
<reference evidence="1 2" key="1">
    <citation type="journal article" date="2024" name="Int. J. Syst. Evol. Microbiol.">
        <title>Virgibacillus tibetensis sp. nov., isolated from salt lake on the Tibetan Plateau of China.</title>
        <authorList>
            <person name="Phurbu D."/>
            <person name="Liu Z.-X."/>
            <person name="Wang R."/>
            <person name="Zheng Y.-Y."/>
            <person name="Liu H.-C."/>
            <person name="Zhou Y.-G."/>
            <person name="Yu Y.-J."/>
            <person name="Li A.-H."/>
        </authorList>
    </citation>
    <scope>NUCLEOTIDE SEQUENCE [LARGE SCALE GENOMIC DNA]</scope>
    <source>
        <strain evidence="1 2">C22-A2</strain>
    </source>
</reference>
<gene>
    <name evidence="1" type="ORF">QGM71_12460</name>
</gene>
<evidence type="ECO:0000313" key="2">
    <source>
        <dbReference type="Proteomes" id="UP001335737"/>
    </source>
</evidence>
<dbReference type="Proteomes" id="UP001335737">
    <property type="component" value="Unassembled WGS sequence"/>
</dbReference>
<dbReference type="EMBL" id="JARZFX010000005">
    <property type="protein sequence ID" value="MEC5424304.1"/>
    <property type="molecule type" value="Genomic_DNA"/>
</dbReference>
<name>A0ABU6KG67_9BACI</name>